<comment type="caution">
    <text evidence="1">The sequence shown here is derived from an EMBL/GenBank/DDBJ whole genome shotgun (WGS) entry which is preliminary data.</text>
</comment>
<sequence>MKHPFVVSPPQRINKIFQEYEKLAGGGGILLLQYLTANGDVALRVCPDPFMREVSGRVEIVSFNHFRNKKWSYLGSKIYSLRYLPMIDDEGYELSAGAKVERISFYFALSKDLSFSSGTEHYAKIACALSGRRIDQARQGRLRELLRAIFK</sequence>
<reference evidence="1" key="1">
    <citation type="submission" date="2022-09" db="EMBL/GenBank/DDBJ databases">
        <title>Intensive care unit water sources are persistently colonized with multi-drug resistant bacteria and are the site of extensive horizontal gene transfer of antibiotic resistance genes.</title>
        <authorList>
            <person name="Diorio-Toth L."/>
        </authorList>
    </citation>
    <scope>NUCLEOTIDE SEQUENCE</scope>
    <source>
        <strain evidence="1">GD03947</strain>
    </source>
</reference>
<dbReference type="AlphaFoldDB" id="A0AA42TDB4"/>
<dbReference type="Proteomes" id="UP001158500">
    <property type="component" value="Unassembled WGS sequence"/>
</dbReference>
<name>A0AA42TDB4_STUST</name>
<feature type="non-terminal residue" evidence="1">
    <location>
        <position position="1"/>
    </location>
</feature>
<dbReference type="EMBL" id="JAOCAE010000035">
    <property type="protein sequence ID" value="MDH1238888.1"/>
    <property type="molecule type" value="Genomic_DNA"/>
</dbReference>
<organism evidence="1 2">
    <name type="scientific">Stutzerimonas stutzeri</name>
    <name type="common">Pseudomonas stutzeri</name>
    <dbReference type="NCBI Taxonomy" id="316"/>
    <lineage>
        <taxon>Bacteria</taxon>
        <taxon>Pseudomonadati</taxon>
        <taxon>Pseudomonadota</taxon>
        <taxon>Gammaproteobacteria</taxon>
        <taxon>Pseudomonadales</taxon>
        <taxon>Pseudomonadaceae</taxon>
        <taxon>Stutzerimonas</taxon>
    </lineage>
</organism>
<proteinExistence type="predicted"/>
<dbReference type="RefSeq" id="WP_279642025.1">
    <property type="nucleotide sequence ID" value="NZ_JAOCAE010000035.1"/>
</dbReference>
<protein>
    <submittedName>
        <fullName evidence="1">Uncharacterized protein</fullName>
    </submittedName>
</protein>
<accession>A0AA42TDB4</accession>
<gene>
    <name evidence="1" type="ORF">N5C32_22960</name>
</gene>
<evidence type="ECO:0000313" key="2">
    <source>
        <dbReference type="Proteomes" id="UP001158500"/>
    </source>
</evidence>
<evidence type="ECO:0000313" key="1">
    <source>
        <dbReference type="EMBL" id="MDH1238888.1"/>
    </source>
</evidence>